<evidence type="ECO:0000256" key="4">
    <source>
        <dbReference type="SAM" id="SignalP"/>
    </source>
</evidence>
<name>A0ABS8EW75_9FIRM</name>
<dbReference type="Gene3D" id="3.20.20.300">
    <property type="entry name" value="Glycoside hydrolase, family 3, N-terminal domain"/>
    <property type="match status" value="1"/>
</dbReference>
<dbReference type="InterPro" id="IPR002105">
    <property type="entry name" value="Dockerin_1_rpt"/>
</dbReference>
<evidence type="ECO:0000256" key="3">
    <source>
        <dbReference type="SAM" id="Coils"/>
    </source>
</evidence>
<evidence type="ECO:0000313" key="7">
    <source>
        <dbReference type="Proteomes" id="UP001299235"/>
    </source>
</evidence>
<dbReference type="GO" id="GO:0016787">
    <property type="term" value="F:hydrolase activity"/>
    <property type="evidence" value="ECO:0007669"/>
    <property type="project" value="UniProtKB-KW"/>
</dbReference>
<evidence type="ECO:0000256" key="1">
    <source>
        <dbReference type="ARBA" id="ARBA00005336"/>
    </source>
</evidence>
<dbReference type="Pfam" id="PF01915">
    <property type="entry name" value="Glyco_hydro_3_C"/>
    <property type="match status" value="1"/>
</dbReference>
<dbReference type="SMART" id="SM01217">
    <property type="entry name" value="Fn3_like"/>
    <property type="match status" value="1"/>
</dbReference>
<dbReference type="CDD" id="cd14256">
    <property type="entry name" value="Dockerin_I"/>
    <property type="match status" value="1"/>
</dbReference>
<dbReference type="InterPro" id="IPR026891">
    <property type="entry name" value="Fn3-like"/>
</dbReference>
<dbReference type="Gene3D" id="3.40.50.1700">
    <property type="entry name" value="Glycoside hydrolase family 3 C-terminal domain"/>
    <property type="match status" value="1"/>
</dbReference>
<keyword evidence="2 6" id="KW-0378">Hydrolase</keyword>
<proteinExistence type="inferred from homology"/>
<dbReference type="Gene3D" id="2.60.40.10">
    <property type="entry name" value="Immunoglobulins"/>
    <property type="match status" value="1"/>
</dbReference>
<dbReference type="Pfam" id="PF07554">
    <property type="entry name" value="FIVAR"/>
    <property type="match status" value="4"/>
</dbReference>
<dbReference type="Proteomes" id="UP001299235">
    <property type="component" value="Unassembled WGS sequence"/>
</dbReference>
<organism evidence="6 7">
    <name type="scientific">Hominisplanchenecus faecis</name>
    <dbReference type="NCBI Taxonomy" id="2885351"/>
    <lineage>
        <taxon>Bacteria</taxon>
        <taxon>Bacillati</taxon>
        <taxon>Bacillota</taxon>
        <taxon>Clostridia</taxon>
        <taxon>Lachnospirales</taxon>
        <taxon>Lachnospiraceae</taxon>
        <taxon>Hominisplanchenecus</taxon>
    </lineage>
</organism>
<feature type="domain" description="Dockerin" evidence="5">
    <location>
        <begin position="1282"/>
        <end position="1348"/>
    </location>
</feature>
<dbReference type="SUPFAM" id="SSF63446">
    <property type="entry name" value="Type I dockerin domain"/>
    <property type="match status" value="1"/>
</dbReference>
<comment type="caution">
    <text evidence="6">The sequence shown here is derived from an EMBL/GenBank/DDBJ whole genome shotgun (WGS) entry which is preliminary data.</text>
</comment>
<dbReference type="Gene3D" id="1.20.1270.90">
    <property type="entry name" value="AF1782-like"/>
    <property type="match status" value="2"/>
</dbReference>
<accession>A0ABS8EW75</accession>
<protein>
    <submittedName>
        <fullName evidence="6">Glycoside hydrolase family 3 C-terminal domain-containing protein</fullName>
    </submittedName>
</protein>
<keyword evidence="7" id="KW-1185">Reference proteome</keyword>
<dbReference type="InterPro" id="IPR050288">
    <property type="entry name" value="Cellulose_deg_GH3"/>
</dbReference>
<dbReference type="InterPro" id="IPR016134">
    <property type="entry name" value="Dockerin_dom"/>
</dbReference>
<dbReference type="InterPro" id="IPR013783">
    <property type="entry name" value="Ig-like_fold"/>
</dbReference>
<evidence type="ECO:0000313" key="6">
    <source>
        <dbReference type="EMBL" id="MCC2149024.1"/>
    </source>
</evidence>
<dbReference type="SUPFAM" id="SSF51445">
    <property type="entry name" value="(Trans)glycosidases"/>
    <property type="match status" value="1"/>
</dbReference>
<comment type="similarity">
    <text evidence="1">Belongs to the glycosyl hydrolase 3 family.</text>
</comment>
<dbReference type="Gene3D" id="1.20.1270.70">
    <property type="entry name" value="Designed single chain three-helix bundle"/>
    <property type="match status" value="1"/>
</dbReference>
<dbReference type="InterPro" id="IPR036439">
    <property type="entry name" value="Dockerin_dom_sf"/>
</dbReference>
<evidence type="ECO:0000259" key="5">
    <source>
        <dbReference type="PROSITE" id="PS51766"/>
    </source>
</evidence>
<dbReference type="PANTHER" id="PTHR42715:SF10">
    <property type="entry name" value="BETA-GLUCOSIDASE"/>
    <property type="match status" value="1"/>
</dbReference>
<dbReference type="InterPro" id="IPR001764">
    <property type="entry name" value="Glyco_hydro_3_N"/>
</dbReference>
<dbReference type="InterPro" id="IPR036881">
    <property type="entry name" value="Glyco_hydro_3_C_sf"/>
</dbReference>
<sequence>MKKRNRKIRSAMAAALAVSMVAAPCSSALAASTSDEITQREIDNAALAREAAGQGMVLLENENHTLPLKTKKLALFGSGAVRTIKGGFGSGDPFNGGLSGGGSWDVDLNERYNIHIYNTFKKAGYDIVNSDMLDAYADAYDAQHKIEGNSTMNCFKFPEMEISDEELADASADSDTAIYVISRNAGEGTDRTLKGTKGTYNGESYDIGDYYLTDLERENLERVAASFKKTIVVLNVGGIMDTKFYNEINGLDAMLLMGQAGQEGGNALLDVLTGAVTPSGKLADTWAENYSDYPASDTFANADGNIKKEVYNEGIYVGYRYFDTFNIKPKYEFGYGLSYTDFKIETQSVTADADKVTVKVKVTNTGSTYSGKEIVQVYYSAPDSAEAEKEYQELGGFAKTDELAPGESQILTISYDTKDMAYYNEDQAAYILDKGKYYVRVGDSSRNTSVEATIEVDDTTLTEQLSNQMEVPDGEDLVEWSKPEEGYSYPTEEAEKEAAPVIKVDASEIKREDHASAYENEEVTTYTTDAAYEATQPYEKVEVVEKKDSTLKDVIEGKATMGEFVAQMSVEELAALNCGSGWGVANENSPIVGSNSSTVKGAAGETTVYDQYGIPGIVLADGPGGVRVAQKFDATIEGSDEKQTLYQYCTAWPVSYVQAQTWDTDLVKRIGVAFGKEVDEMNITLLLGPSQNIHRDPLCGRNFEYYSEDPVVSGVMAAACTLGVQETPGVGACLKHFAANNQESNRNAVDTIVSERTLREIYLKGFEIAVKESRPMSIMTSYNLINGVPTADSYDLCTNIARGEWGFDGLIMTDWNGGSSTPMKSMHAGNDMIMPGGAERAQNIVNGMQDAAPVFDERGQVAVDVQLMYGFVKVYSAKWNEFTPSAAGTKTVTTSLGEGYTATVADDGRILVNGEEIYLNYRQGWFNPGTFSVPATTDVVTVSNDGKTLTYKGEYVDNNIICLGDVQKSAINNLNIIMNSNMMQRRYGVEVKDYSTALGNLKAYQSVTKDSVQKASANVESLNKVIAMVEDLNASDYTKASWAAVEEALNAAKAVAAKADATVIETTNAMTDLLAAMNSLEQGVEKTHLEISIKEAEKVLVRADKYSSLGNLEEAVANGKAVLANEDADQETVSAAATAILNELSKAVKNADLSSLESLIKSAKKLQDGNYTSNSLAKLDEVIKAAEAVVANKNRTAEEVNKAYSDLIDAVISLEKKGNKAALKAMLEKAAAVLEDSDAYVAATIEGLADVKADAQAVYDNDDAVQNEVNAAVRTLTLKLAEARLLGDVDNDGAVTTADSTALLAASAELTELDADAAAAADVNGDGVADTGDAALILEYAAEKVAGF</sequence>
<dbReference type="PRINTS" id="PR00133">
    <property type="entry name" value="GLHYDRLASE3"/>
</dbReference>
<feature type="coiled-coil region" evidence="3">
    <location>
        <begin position="1176"/>
        <end position="1203"/>
    </location>
</feature>
<keyword evidence="3" id="KW-0175">Coiled coil</keyword>
<evidence type="ECO:0000256" key="2">
    <source>
        <dbReference type="ARBA" id="ARBA00022801"/>
    </source>
</evidence>
<dbReference type="SUPFAM" id="SSF52279">
    <property type="entry name" value="Beta-D-glucan exohydrolase, C-terminal domain"/>
    <property type="match status" value="1"/>
</dbReference>
<dbReference type="InterPro" id="IPR036962">
    <property type="entry name" value="Glyco_hydro_3_N_sf"/>
</dbReference>
<dbReference type="PROSITE" id="PS51766">
    <property type="entry name" value="DOCKERIN"/>
    <property type="match status" value="1"/>
</dbReference>
<dbReference type="PANTHER" id="PTHR42715">
    <property type="entry name" value="BETA-GLUCOSIDASE"/>
    <property type="match status" value="1"/>
</dbReference>
<dbReference type="Pfam" id="PF14310">
    <property type="entry name" value="Fn3-like"/>
    <property type="match status" value="1"/>
</dbReference>
<dbReference type="Gene3D" id="1.10.1330.10">
    <property type="entry name" value="Dockerin domain"/>
    <property type="match status" value="1"/>
</dbReference>
<keyword evidence="4" id="KW-0732">Signal</keyword>
<feature type="chain" id="PRO_5046504917" evidence="4">
    <location>
        <begin position="31"/>
        <end position="1348"/>
    </location>
</feature>
<feature type="signal peptide" evidence="4">
    <location>
        <begin position="1"/>
        <end position="30"/>
    </location>
</feature>
<dbReference type="RefSeq" id="WP_248835261.1">
    <property type="nucleotide sequence ID" value="NZ_JAJEQE010000019.1"/>
</dbReference>
<reference evidence="6 7" key="1">
    <citation type="submission" date="2021-10" db="EMBL/GenBank/DDBJ databases">
        <title>Anaerobic single-cell dispensing facilitates the cultivation of human gut bacteria.</title>
        <authorList>
            <person name="Afrizal A."/>
        </authorList>
    </citation>
    <scope>NUCLEOTIDE SEQUENCE [LARGE SCALE GENOMIC DNA]</scope>
    <source>
        <strain evidence="6 7">CLA-AA-H246</strain>
    </source>
</reference>
<dbReference type="InterPro" id="IPR017853">
    <property type="entry name" value="GH"/>
</dbReference>
<dbReference type="EMBL" id="JAJEQE010000019">
    <property type="protein sequence ID" value="MCC2149024.1"/>
    <property type="molecule type" value="Genomic_DNA"/>
</dbReference>
<dbReference type="Pfam" id="PF00404">
    <property type="entry name" value="Dockerin_1"/>
    <property type="match status" value="1"/>
</dbReference>
<gene>
    <name evidence="6" type="ORF">LKD42_07115</name>
</gene>
<dbReference type="Pfam" id="PF00933">
    <property type="entry name" value="Glyco_hydro_3"/>
    <property type="match status" value="1"/>
</dbReference>
<dbReference type="InterPro" id="IPR002772">
    <property type="entry name" value="Glyco_hydro_3_C"/>
</dbReference>